<dbReference type="GO" id="GO:0016020">
    <property type="term" value="C:membrane"/>
    <property type="evidence" value="ECO:0007669"/>
    <property type="project" value="TreeGrafter"/>
</dbReference>
<sequence>PQPTRRRSAVSEDGGESWKNFEVVEVLPDGLQHRAYGCMGGLVRLPIDGRDILIFSNIDTEGEHRERVTVWASFDGGKTWPVKRLVEPGPSAYSSLNAGRPETPSEGQIYLHYEAGSGSKIARFNLTWLLDGEATGDGDVPDWIKNS</sequence>
<dbReference type="EMBL" id="BARS01021242">
    <property type="protein sequence ID" value="GAG14008.1"/>
    <property type="molecule type" value="Genomic_DNA"/>
</dbReference>
<dbReference type="PANTHER" id="PTHR10628">
    <property type="entry name" value="SIALIDASE"/>
    <property type="match status" value="1"/>
</dbReference>
<dbReference type="InterPro" id="IPR036278">
    <property type="entry name" value="Sialidase_sf"/>
</dbReference>
<dbReference type="AlphaFoldDB" id="X0VNJ4"/>
<dbReference type="InterPro" id="IPR026856">
    <property type="entry name" value="Sialidase_fam"/>
</dbReference>
<dbReference type="SUPFAM" id="SSF50939">
    <property type="entry name" value="Sialidases"/>
    <property type="match status" value="1"/>
</dbReference>
<dbReference type="Gene3D" id="2.120.10.10">
    <property type="match status" value="1"/>
</dbReference>
<evidence type="ECO:0008006" key="2">
    <source>
        <dbReference type="Google" id="ProtNLM"/>
    </source>
</evidence>
<proteinExistence type="predicted"/>
<dbReference type="CDD" id="cd15482">
    <property type="entry name" value="Sialidase_non-viral"/>
    <property type="match status" value="1"/>
</dbReference>
<comment type="caution">
    <text evidence="1">The sequence shown here is derived from an EMBL/GenBank/DDBJ whole genome shotgun (WGS) entry which is preliminary data.</text>
</comment>
<dbReference type="PANTHER" id="PTHR10628:SF30">
    <property type="entry name" value="EXO-ALPHA-SIALIDASE"/>
    <property type="match status" value="1"/>
</dbReference>
<reference evidence="1" key="1">
    <citation type="journal article" date="2014" name="Front. Microbiol.">
        <title>High frequency of phylogenetically diverse reductive dehalogenase-homologous genes in deep subseafloor sedimentary metagenomes.</title>
        <authorList>
            <person name="Kawai M."/>
            <person name="Futagami T."/>
            <person name="Toyoda A."/>
            <person name="Takaki Y."/>
            <person name="Nishi S."/>
            <person name="Hori S."/>
            <person name="Arai W."/>
            <person name="Tsubouchi T."/>
            <person name="Morono Y."/>
            <person name="Uchiyama I."/>
            <person name="Ito T."/>
            <person name="Fujiyama A."/>
            <person name="Inagaki F."/>
            <person name="Takami H."/>
        </authorList>
    </citation>
    <scope>NUCLEOTIDE SEQUENCE</scope>
    <source>
        <strain evidence="1">Expedition CK06-06</strain>
    </source>
</reference>
<accession>X0VNJ4</accession>
<organism evidence="1">
    <name type="scientific">marine sediment metagenome</name>
    <dbReference type="NCBI Taxonomy" id="412755"/>
    <lineage>
        <taxon>unclassified sequences</taxon>
        <taxon>metagenomes</taxon>
        <taxon>ecological metagenomes</taxon>
    </lineage>
</organism>
<dbReference type="GO" id="GO:0004308">
    <property type="term" value="F:exo-alpha-sialidase activity"/>
    <property type="evidence" value="ECO:0007669"/>
    <property type="project" value="InterPro"/>
</dbReference>
<evidence type="ECO:0000313" key="1">
    <source>
        <dbReference type="EMBL" id="GAG14008.1"/>
    </source>
</evidence>
<protein>
    <recommendedName>
        <fullName evidence="2">Sialidase domain-containing protein</fullName>
    </recommendedName>
</protein>
<name>X0VNJ4_9ZZZZ</name>
<feature type="non-terminal residue" evidence="1">
    <location>
        <position position="1"/>
    </location>
</feature>
<dbReference type="GO" id="GO:0005737">
    <property type="term" value="C:cytoplasm"/>
    <property type="evidence" value="ECO:0007669"/>
    <property type="project" value="TreeGrafter"/>
</dbReference>
<dbReference type="GO" id="GO:0009313">
    <property type="term" value="P:oligosaccharide catabolic process"/>
    <property type="evidence" value="ECO:0007669"/>
    <property type="project" value="TreeGrafter"/>
</dbReference>
<dbReference type="GO" id="GO:0006689">
    <property type="term" value="P:ganglioside catabolic process"/>
    <property type="evidence" value="ECO:0007669"/>
    <property type="project" value="TreeGrafter"/>
</dbReference>
<gene>
    <name evidence="1" type="ORF">S01H1_34153</name>
</gene>